<proteinExistence type="inferred from homology"/>
<keyword evidence="11" id="KW-1185">Reference proteome</keyword>
<dbReference type="PANTHER" id="PTHR12154:SF4">
    <property type="entry name" value="UDP-N-ACETYLGLUCOSAMINE TRANSFERASE SUBUNIT ALG14 HOMOLOG"/>
    <property type="match status" value="1"/>
</dbReference>
<dbReference type="GO" id="GO:0004577">
    <property type="term" value="F:N-acetylglucosaminyldiphosphodolichol N-acetylglucosaminyltransferase activity"/>
    <property type="evidence" value="ECO:0007669"/>
    <property type="project" value="TreeGrafter"/>
</dbReference>
<evidence type="ECO:0000313" key="11">
    <source>
        <dbReference type="Proteomes" id="UP001224775"/>
    </source>
</evidence>
<feature type="region of interest" description="Disordered" evidence="8">
    <location>
        <begin position="48"/>
        <end position="67"/>
    </location>
</feature>
<dbReference type="InterPro" id="IPR013969">
    <property type="entry name" value="Oligosacch_biosynth_Alg14"/>
</dbReference>
<feature type="compositionally biased region" description="Polar residues" evidence="8">
    <location>
        <begin position="50"/>
        <end position="67"/>
    </location>
</feature>
<name>A0AAD9DAN0_9STRA</name>
<keyword evidence="5" id="KW-0256">Endoplasmic reticulum</keyword>
<evidence type="ECO:0000313" key="10">
    <source>
        <dbReference type="EMBL" id="KAK1738825.1"/>
    </source>
</evidence>
<reference evidence="10" key="1">
    <citation type="submission" date="2023-06" db="EMBL/GenBank/DDBJ databases">
        <title>Survivors Of The Sea: Transcriptome response of Skeletonema marinoi to long-term dormancy.</title>
        <authorList>
            <person name="Pinder M.I.M."/>
            <person name="Kourtchenko O."/>
            <person name="Robertson E.K."/>
            <person name="Larsson T."/>
            <person name="Maumus F."/>
            <person name="Osuna-Cruz C.M."/>
            <person name="Vancaester E."/>
            <person name="Stenow R."/>
            <person name="Vandepoele K."/>
            <person name="Ploug H."/>
            <person name="Bruchert V."/>
            <person name="Godhe A."/>
            <person name="Topel M."/>
        </authorList>
    </citation>
    <scope>NUCLEOTIDE SEQUENCE</scope>
    <source>
        <strain evidence="10">R05AC</strain>
    </source>
</reference>
<comment type="subcellular location">
    <subcellularLocation>
        <location evidence="1">Endoplasmic reticulum membrane</location>
        <topology evidence="1">Single-pass membrane protein</topology>
    </subcellularLocation>
</comment>
<dbReference type="Pfam" id="PF08660">
    <property type="entry name" value="Alg14"/>
    <property type="match status" value="1"/>
</dbReference>
<sequence>MAKILLPGSVAAANIVVISSFISLKVLSIVRCIHNNRRKRRQIKECGEDASSSSLDHLQNSTDETRPLSSSKFKTVVFLGSGGHTTEMIQLLQQLDPKIYAPIVYIVAKSDVTSIPRLQRYISSSATKDDNDDYHQWEGRYPKCVNDETKNNNDDRATTPPAKAQVYTLPRAREVHQSYISSIFTTLYSTYKTIQLLWKLQPHLIVTNGPGTCVPIVYCSFILRCLFSLGDLSRFGEDPSSSKRKVFRTIFIESLCRVKTLSLSGKLVYPIVDSFVVHWPSLMERHDMVEICDVLVPLVDS</sequence>
<protein>
    <recommendedName>
        <fullName evidence="3">UDP-N-acetylglucosamine transferase subunit ALG14</fullName>
    </recommendedName>
</protein>
<evidence type="ECO:0000256" key="4">
    <source>
        <dbReference type="ARBA" id="ARBA00022692"/>
    </source>
</evidence>
<evidence type="ECO:0000256" key="2">
    <source>
        <dbReference type="ARBA" id="ARBA00009731"/>
    </source>
</evidence>
<dbReference type="PANTHER" id="PTHR12154">
    <property type="entry name" value="GLYCOSYL TRANSFERASE-RELATED"/>
    <property type="match status" value="1"/>
</dbReference>
<evidence type="ECO:0000256" key="1">
    <source>
        <dbReference type="ARBA" id="ARBA00004389"/>
    </source>
</evidence>
<evidence type="ECO:0000256" key="5">
    <source>
        <dbReference type="ARBA" id="ARBA00022824"/>
    </source>
</evidence>
<dbReference type="EMBL" id="JATAAI010000019">
    <property type="protein sequence ID" value="KAK1738825.1"/>
    <property type="molecule type" value="Genomic_DNA"/>
</dbReference>
<evidence type="ECO:0000256" key="3">
    <source>
        <dbReference type="ARBA" id="ARBA00017467"/>
    </source>
</evidence>
<comment type="similarity">
    <text evidence="2">Belongs to the ALG14 family.</text>
</comment>
<accession>A0AAD9DAN0</accession>
<comment type="caution">
    <text evidence="10">The sequence shown here is derived from an EMBL/GenBank/DDBJ whole genome shotgun (WGS) entry which is preliminary data.</text>
</comment>
<keyword evidence="6 9" id="KW-1133">Transmembrane helix</keyword>
<organism evidence="10 11">
    <name type="scientific">Skeletonema marinoi</name>
    <dbReference type="NCBI Taxonomy" id="267567"/>
    <lineage>
        <taxon>Eukaryota</taxon>
        <taxon>Sar</taxon>
        <taxon>Stramenopiles</taxon>
        <taxon>Ochrophyta</taxon>
        <taxon>Bacillariophyta</taxon>
        <taxon>Coscinodiscophyceae</taxon>
        <taxon>Thalassiosirophycidae</taxon>
        <taxon>Thalassiosirales</taxon>
        <taxon>Skeletonemataceae</taxon>
        <taxon>Skeletonema</taxon>
        <taxon>Skeletonema marinoi-dohrnii complex</taxon>
    </lineage>
</organism>
<evidence type="ECO:0000256" key="8">
    <source>
        <dbReference type="SAM" id="MobiDB-lite"/>
    </source>
</evidence>
<feature type="transmembrane region" description="Helical" evidence="9">
    <location>
        <begin position="12"/>
        <end position="33"/>
    </location>
</feature>
<dbReference type="Gene3D" id="3.40.50.2000">
    <property type="entry name" value="Glycogen Phosphorylase B"/>
    <property type="match status" value="1"/>
</dbReference>
<dbReference type="GO" id="GO:0043541">
    <property type="term" value="C:UDP-N-acetylglucosamine transferase complex"/>
    <property type="evidence" value="ECO:0007669"/>
    <property type="project" value="TreeGrafter"/>
</dbReference>
<evidence type="ECO:0000256" key="9">
    <source>
        <dbReference type="SAM" id="Phobius"/>
    </source>
</evidence>
<evidence type="ECO:0000256" key="6">
    <source>
        <dbReference type="ARBA" id="ARBA00022989"/>
    </source>
</evidence>
<gene>
    <name evidence="10" type="ORF">QTG54_010141</name>
</gene>
<dbReference type="AlphaFoldDB" id="A0AAD9DAN0"/>
<evidence type="ECO:0000256" key="7">
    <source>
        <dbReference type="ARBA" id="ARBA00023136"/>
    </source>
</evidence>
<dbReference type="GO" id="GO:0006488">
    <property type="term" value="P:dolichol-linked oligosaccharide biosynthetic process"/>
    <property type="evidence" value="ECO:0007669"/>
    <property type="project" value="InterPro"/>
</dbReference>
<keyword evidence="4 9" id="KW-0812">Transmembrane</keyword>
<keyword evidence="7 9" id="KW-0472">Membrane</keyword>
<dbReference type="Proteomes" id="UP001224775">
    <property type="component" value="Unassembled WGS sequence"/>
</dbReference>